<dbReference type="Proteomes" id="UP001189429">
    <property type="component" value="Unassembled WGS sequence"/>
</dbReference>
<proteinExistence type="predicted"/>
<feature type="region of interest" description="Disordered" evidence="1">
    <location>
        <begin position="115"/>
        <end position="153"/>
    </location>
</feature>
<feature type="compositionally biased region" description="Low complexity" evidence="1">
    <location>
        <begin position="33"/>
        <end position="44"/>
    </location>
</feature>
<feature type="compositionally biased region" description="Basic residues" evidence="1">
    <location>
        <begin position="49"/>
        <end position="68"/>
    </location>
</feature>
<protein>
    <submittedName>
        <fullName evidence="2">Uncharacterized protein</fullName>
    </submittedName>
</protein>
<comment type="caution">
    <text evidence="2">The sequence shown here is derived from an EMBL/GenBank/DDBJ whole genome shotgun (WGS) entry which is preliminary data.</text>
</comment>
<dbReference type="EMBL" id="CAUYUJ010016048">
    <property type="protein sequence ID" value="CAK0861147.1"/>
    <property type="molecule type" value="Genomic_DNA"/>
</dbReference>
<organism evidence="2 3">
    <name type="scientific">Prorocentrum cordatum</name>
    <dbReference type="NCBI Taxonomy" id="2364126"/>
    <lineage>
        <taxon>Eukaryota</taxon>
        <taxon>Sar</taxon>
        <taxon>Alveolata</taxon>
        <taxon>Dinophyceae</taxon>
        <taxon>Prorocentrales</taxon>
        <taxon>Prorocentraceae</taxon>
        <taxon>Prorocentrum</taxon>
    </lineage>
</organism>
<reference evidence="2" key="1">
    <citation type="submission" date="2023-10" db="EMBL/GenBank/DDBJ databases">
        <authorList>
            <person name="Chen Y."/>
            <person name="Shah S."/>
            <person name="Dougan E. K."/>
            <person name="Thang M."/>
            <person name="Chan C."/>
        </authorList>
    </citation>
    <scope>NUCLEOTIDE SEQUENCE [LARGE SCALE GENOMIC DNA]</scope>
</reference>
<feature type="compositionally biased region" description="Gly residues" evidence="1">
    <location>
        <begin position="16"/>
        <end position="27"/>
    </location>
</feature>
<feature type="region of interest" description="Disordered" evidence="1">
    <location>
        <begin position="1"/>
        <end position="79"/>
    </location>
</feature>
<name>A0ABN9UML2_9DINO</name>
<sequence>HRQLRRRPRVPDGHPRGAGGAAAGGLHGRPRGRAVAAARCGRGAPRPRPPGRPRGRGRGRAGAARRRAAPAAGEARQSNDRQYFCTARVVPTEVMASHDDEPLLRLDGGFPSFSASWGPSPGLGAVRKRFGTKSPSRGMGRDLWGRRDEKNIT</sequence>
<evidence type="ECO:0000256" key="1">
    <source>
        <dbReference type="SAM" id="MobiDB-lite"/>
    </source>
</evidence>
<gene>
    <name evidence="2" type="ORF">PCOR1329_LOCUS49909</name>
</gene>
<accession>A0ABN9UML2</accession>
<feature type="non-terminal residue" evidence="2">
    <location>
        <position position="1"/>
    </location>
</feature>
<evidence type="ECO:0000313" key="3">
    <source>
        <dbReference type="Proteomes" id="UP001189429"/>
    </source>
</evidence>
<feature type="compositionally biased region" description="Basic and acidic residues" evidence="1">
    <location>
        <begin position="139"/>
        <end position="153"/>
    </location>
</feature>
<keyword evidence="3" id="KW-1185">Reference proteome</keyword>
<evidence type="ECO:0000313" key="2">
    <source>
        <dbReference type="EMBL" id="CAK0861147.1"/>
    </source>
</evidence>